<accession>A0A8J6Q1B9</accession>
<keyword evidence="1" id="KW-0812">Transmembrane</keyword>
<feature type="transmembrane region" description="Helical" evidence="1">
    <location>
        <begin position="159"/>
        <end position="178"/>
    </location>
</feature>
<keyword evidence="1" id="KW-0472">Membrane</keyword>
<feature type="transmembrane region" description="Helical" evidence="1">
    <location>
        <begin position="49"/>
        <end position="68"/>
    </location>
</feature>
<gene>
    <name evidence="2" type="ORF">ICJ85_10575</name>
</gene>
<proteinExistence type="predicted"/>
<evidence type="ECO:0000313" key="3">
    <source>
        <dbReference type="Proteomes" id="UP000621516"/>
    </source>
</evidence>
<feature type="transmembrane region" description="Helical" evidence="1">
    <location>
        <begin position="18"/>
        <end position="37"/>
    </location>
</feature>
<keyword evidence="1" id="KW-1133">Transmembrane helix</keyword>
<evidence type="ECO:0000313" key="2">
    <source>
        <dbReference type="EMBL" id="MBD0824460.1"/>
    </source>
</evidence>
<reference evidence="2 3" key="1">
    <citation type="journal article" date="2018" name="J. Microbiol.">
        <title>Aestuariibaculum marinum sp. nov., a marine bacterium isolated from seawater in South Korea.</title>
        <authorList>
            <person name="Choi J."/>
            <person name="Lee D."/>
            <person name="Jang J.H."/>
            <person name="Cha S."/>
            <person name="Seo T."/>
        </authorList>
    </citation>
    <scope>NUCLEOTIDE SEQUENCE [LARGE SCALE GENOMIC DNA]</scope>
    <source>
        <strain evidence="2 3">IP7</strain>
    </source>
</reference>
<evidence type="ECO:0000256" key="1">
    <source>
        <dbReference type="SAM" id="Phobius"/>
    </source>
</evidence>
<protein>
    <submittedName>
        <fullName evidence="2">Uncharacterized protein</fullName>
    </submittedName>
</protein>
<sequence length="191" mass="21812">MSYIEVKGDLFQKIWKNIVSVGTWVGVVAGSILMPLPEWGDNTEHSSQIKFILFIATVISGFILVLTYNLKNRITWMLISLLVFLCLICSYFYYNHRINESTLKYYESTIVVGFELIDSDSFVSRKEILNLEKDDLLKAVGGNPSLIWTESSINRNKNILISLLTLNYCLFAVFLVSFTNTVSLYTLGHDK</sequence>
<comment type="caution">
    <text evidence="2">The sequence shown here is derived from an EMBL/GenBank/DDBJ whole genome shotgun (WGS) entry which is preliminary data.</text>
</comment>
<dbReference type="RefSeq" id="WP_188223759.1">
    <property type="nucleotide sequence ID" value="NZ_JACVXD010000005.1"/>
</dbReference>
<feature type="transmembrane region" description="Helical" evidence="1">
    <location>
        <begin position="74"/>
        <end position="94"/>
    </location>
</feature>
<dbReference type="AlphaFoldDB" id="A0A8J6Q1B9"/>
<dbReference type="Proteomes" id="UP000621516">
    <property type="component" value="Unassembled WGS sequence"/>
</dbReference>
<keyword evidence="3" id="KW-1185">Reference proteome</keyword>
<dbReference type="EMBL" id="JACVXD010000005">
    <property type="protein sequence ID" value="MBD0824460.1"/>
    <property type="molecule type" value="Genomic_DNA"/>
</dbReference>
<name>A0A8J6Q1B9_9FLAO</name>
<organism evidence="2 3">
    <name type="scientific">Aestuariibaculum marinum</name>
    <dbReference type="NCBI Taxonomy" id="2683592"/>
    <lineage>
        <taxon>Bacteria</taxon>
        <taxon>Pseudomonadati</taxon>
        <taxon>Bacteroidota</taxon>
        <taxon>Flavobacteriia</taxon>
        <taxon>Flavobacteriales</taxon>
        <taxon>Flavobacteriaceae</taxon>
    </lineage>
</organism>